<protein>
    <submittedName>
        <fullName evidence="3">Glycosyltransferase</fullName>
    </submittedName>
</protein>
<keyword evidence="1 3" id="KW-0808">Transferase</keyword>
<proteinExistence type="predicted"/>
<dbReference type="Gene3D" id="3.40.50.2000">
    <property type="entry name" value="Glycogen Phosphorylase B"/>
    <property type="match status" value="2"/>
</dbReference>
<evidence type="ECO:0000313" key="3">
    <source>
        <dbReference type="EMBL" id="RYT80130.1"/>
    </source>
</evidence>
<organism evidence="3 4">
    <name type="scientific">Bacteroides intestinalis</name>
    <dbReference type="NCBI Taxonomy" id="329854"/>
    <lineage>
        <taxon>Bacteria</taxon>
        <taxon>Pseudomonadati</taxon>
        <taxon>Bacteroidota</taxon>
        <taxon>Bacteroidia</taxon>
        <taxon>Bacteroidales</taxon>
        <taxon>Bacteroidaceae</taxon>
        <taxon>Bacteroides</taxon>
    </lineage>
</organism>
<gene>
    <name evidence="3" type="ORF">EAJ06_11255</name>
</gene>
<dbReference type="Pfam" id="PF13439">
    <property type="entry name" value="Glyco_transf_4"/>
    <property type="match status" value="1"/>
</dbReference>
<dbReference type="Pfam" id="PF13692">
    <property type="entry name" value="Glyco_trans_1_4"/>
    <property type="match status" value="1"/>
</dbReference>
<dbReference type="PANTHER" id="PTHR46401:SF2">
    <property type="entry name" value="GLYCOSYLTRANSFERASE WBBK-RELATED"/>
    <property type="match status" value="1"/>
</dbReference>
<feature type="domain" description="Glycosyltransferase subfamily 4-like N-terminal" evidence="2">
    <location>
        <begin position="56"/>
        <end position="216"/>
    </location>
</feature>
<reference evidence="3 4" key="1">
    <citation type="journal article" date="2019" name="Science, e1252229">
        <title>Invertible promoters mediate bacterial phase variation, antibiotic resistance, and host adaptation in the gut.</title>
        <authorList>
            <person name="Jiang X."/>
            <person name="Hall A.B."/>
            <person name="Arthur T.D."/>
            <person name="Plichta D.R."/>
            <person name="Covington C.T."/>
            <person name="Poyet M."/>
            <person name="Crothers J."/>
            <person name="Moses P.L."/>
            <person name="Tolonen A.C."/>
            <person name="Vlamakis H."/>
            <person name="Alm E.J."/>
            <person name="Xavier R.J."/>
        </authorList>
    </citation>
    <scope>NUCLEOTIDE SEQUENCE [LARGE SCALE GENOMIC DNA]</scope>
    <source>
        <strain evidence="4">bf_0095</strain>
    </source>
</reference>
<accession>A0A4Q5HDH2</accession>
<evidence type="ECO:0000259" key="2">
    <source>
        <dbReference type="Pfam" id="PF13439"/>
    </source>
</evidence>
<dbReference type="PANTHER" id="PTHR46401">
    <property type="entry name" value="GLYCOSYLTRANSFERASE WBBK-RELATED"/>
    <property type="match status" value="1"/>
</dbReference>
<dbReference type="RefSeq" id="WP_117692087.1">
    <property type="nucleotide sequence ID" value="NZ_JAQDGM010000025.1"/>
</dbReference>
<dbReference type="GO" id="GO:0016757">
    <property type="term" value="F:glycosyltransferase activity"/>
    <property type="evidence" value="ECO:0007669"/>
    <property type="project" value="TreeGrafter"/>
</dbReference>
<dbReference type="OrthoDB" id="9768685at2"/>
<comment type="caution">
    <text evidence="3">The sequence shown here is derived from an EMBL/GenBank/DDBJ whole genome shotgun (WGS) entry which is preliminary data.</text>
</comment>
<dbReference type="EMBL" id="RCXO01000013">
    <property type="protein sequence ID" value="RYT80130.1"/>
    <property type="molecule type" value="Genomic_DNA"/>
</dbReference>
<dbReference type="AlphaFoldDB" id="A0A4Q5HDH2"/>
<evidence type="ECO:0000256" key="1">
    <source>
        <dbReference type="ARBA" id="ARBA00022679"/>
    </source>
</evidence>
<dbReference type="SUPFAM" id="SSF53756">
    <property type="entry name" value="UDP-Glycosyltransferase/glycogen phosphorylase"/>
    <property type="match status" value="1"/>
</dbReference>
<dbReference type="Proteomes" id="UP000291191">
    <property type="component" value="Unassembled WGS sequence"/>
</dbReference>
<keyword evidence="4" id="KW-1185">Reference proteome</keyword>
<sequence length="408" mass="46692">MKLLQINSTLNWGSTGRIAEEIGQVVLSKGWESYIAYGRQCNKSKSQSFRIGGDWAVYNHGLQTRLLDNHGLASRKETKHFIKQIERISPDVIHLHNIHGYYLNYSLLFDFLSKVNIPVVWTLHDCWAFTGHCSHYSYVGCNRWHTLCYDCPQKGDYPASCLIDRSEQNFRDKLRAFTLVKNMTLVPVSEWLAGEVRQSFLKDYPMQVIHNGVDTEIFRPQQVCKADLGFDNRFMILGVSSVWLSRKGLKDFLKLRERLSKDEYVIVLVGLDESQIRHLPEGIIGIRRTNSVQELAKYYSVANIYFNASVEETFGLTIAESLSCGTPAIVYNSTACPEIISSDTGFIVEQGDINAVVNIVKLMKETGKQQWISDCRERAVGLYDKRKRYEEYLRLYEGLVSSPLLANT</sequence>
<dbReference type="InterPro" id="IPR028098">
    <property type="entry name" value="Glyco_trans_4-like_N"/>
</dbReference>
<evidence type="ECO:0000313" key="4">
    <source>
        <dbReference type="Proteomes" id="UP000291191"/>
    </source>
</evidence>
<name>A0A4Q5HDH2_9BACE</name>
<dbReference type="GO" id="GO:0009103">
    <property type="term" value="P:lipopolysaccharide biosynthetic process"/>
    <property type="evidence" value="ECO:0007669"/>
    <property type="project" value="TreeGrafter"/>
</dbReference>